<keyword evidence="6 8" id="KW-1133">Transmembrane helix</keyword>
<keyword evidence="5 8" id="KW-0812">Transmembrane</keyword>
<evidence type="ECO:0000256" key="6">
    <source>
        <dbReference type="ARBA" id="ARBA00022989"/>
    </source>
</evidence>
<dbReference type="RefSeq" id="WP_305944332.1">
    <property type="nucleotide sequence ID" value="NZ_JAUZVY010000001.1"/>
</dbReference>
<dbReference type="Gene3D" id="1.20.1250.20">
    <property type="entry name" value="MFS general substrate transporter like domains"/>
    <property type="match status" value="2"/>
</dbReference>
<evidence type="ECO:0000256" key="7">
    <source>
        <dbReference type="ARBA" id="ARBA00023136"/>
    </source>
</evidence>
<evidence type="ECO:0000313" key="11">
    <source>
        <dbReference type="Proteomes" id="UP001236258"/>
    </source>
</evidence>
<evidence type="ECO:0000256" key="4">
    <source>
        <dbReference type="ARBA" id="ARBA00022519"/>
    </source>
</evidence>
<dbReference type="NCBIfam" id="NF037955">
    <property type="entry name" value="mfs"/>
    <property type="match status" value="1"/>
</dbReference>
<feature type="transmembrane region" description="Helical" evidence="8">
    <location>
        <begin position="332"/>
        <end position="354"/>
    </location>
</feature>
<keyword evidence="7 8" id="KW-0472">Membrane</keyword>
<keyword evidence="4" id="KW-0997">Cell inner membrane</keyword>
<feature type="transmembrane region" description="Helical" evidence="8">
    <location>
        <begin position="45"/>
        <end position="64"/>
    </location>
</feature>
<comment type="subcellular location">
    <subcellularLocation>
        <location evidence="1">Cell inner membrane</location>
        <topology evidence="1">Multi-pass membrane protein</topology>
    </subcellularLocation>
</comment>
<feature type="transmembrane region" description="Helical" evidence="8">
    <location>
        <begin position="360"/>
        <end position="381"/>
    </location>
</feature>
<keyword evidence="2" id="KW-0813">Transport</keyword>
<feature type="transmembrane region" description="Helical" evidence="8">
    <location>
        <begin position="76"/>
        <end position="93"/>
    </location>
</feature>
<evidence type="ECO:0000313" key="10">
    <source>
        <dbReference type="EMBL" id="MDP4528185.1"/>
    </source>
</evidence>
<feature type="transmembrane region" description="Helical" evidence="8">
    <location>
        <begin position="141"/>
        <end position="159"/>
    </location>
</feature>
<feature type="transmembrane region" description="Helical" evidence="8">
    <location>
        <begin position="270"/>
        <end position="288"/>
    </location>
</feature>
<feature type="transmembrane region" description="Helical" evidence="8">
    <location>
        <begin position="294"/>
        <end position="311"/>
    </location>
</feature>
<dbReference type="InterPro" id="IPR026032">
    <property type="entry name" value="HcaT-like"/>
</dbReference>
<dbReference type="InterPro" id="IPR036259">
    <property type="entry name" value="MFS_trans_sf"/>
</dbReference>
<sequence>MIALKAPSAVPALVLAYFAYYGVLGIFIPYLGLFLDGRGLSSYDIGVLLALVTATRIVGPSLWALVAERQGQPLRIMRLGAVLALLGWIFSFFDQGFWLLLLGFASFSFFWTAILPQLEVTTFHFLNDNTSRYSRIRSSGSLGYIVLVMAGGVLLQSLGTESLPYGAALLMLLLIGSLFLLPNIAIASQPEERSQGFGPLLRQPVLWCFMGAAFILQMSFAPFYAFFTLYARDLGYSGIETGLFISLAVLAEIVAFFWMGSLLKRRSYRLVLGCCYGFTAVRWLMLAFLAHSPLWLAISMLLHAGSFAIAHSCAMQFVQHYFPKALRSRGQALYAGFIFGGGGAVGAYAAGILWQDGLGATQTFVVAAATALLAMLLALCLPAQVHPPVSESATDR</sequence>
<feature type="transmembrane region" description="Helical" evidence="8">
    <location>
        <begin position="243"/>
        <end position="263"/>
    </location>
</feature>
<keyword evidence="3" id="KW-1003">Cell membrane</keyword>
<evidence type="ECO:0000256" key="8">
    <source>
        <dbReference type="SAM" id="Phobius"/>
    </source>
</evidence>
<dbReference type="InterPro" id="IPR024989">
    <property type="entry name" value="MFS_assoc_dom"/>
</dbReference>
<dbReference type="PROSITE" id="PS50850">
    <property type="entry name" value="MFS"/>
    <property type="match status" value="1"/>
</dbReference>
<feature type="transmembrane region" description="Helical" evidence="8">
    <location>
        <begin position="206"/>
        <end position="231"/>
    </location>
</feature>
<accession>A0ABT9GMI1</accession>
<feature type="domain" description="Major facilitator superfamily (MFS) profile" evidence="9">
    <location>
        <begin position="169"/>
        <end position="396"/>
    </location>
</feature>
<evidence type="ECO:0000259" key="9">
    <source>
        <dbReference type="PROSITE" id="PS50850"/>
    </source>
</evidence>
<dbReference type="PANTHER" id="PTHR23522:SF10">
    <property type="entry name" value="3-PHENYLPROPIONIC ACID TRANSPORTER-RELATED"/>
    <property type="match status" value="1"/>
</dbReference>
<evidence type="ECO:0000256" key="3">
    <source>
        <dbReference type="ARBA" id="ARBA00022475"/>
    </source>
</evidence>
<feature type="transmembrane region" description="Helical" evidence="8">
    <location>
        <begin position="99"/>
        <end position="120"/>
    </location>
</feature>
<dbReference type="InterPro" id="IPR020846">
    <property type="entry name" value="MFS_dom"/>
</dbReference>
<reference evidence="10 11" key="1">
    <citation type="submission" date="2023-08" db="EMBL/GenBank/DDBJ databases">
        <authorList>
            <person name="Joshi A."/>
            <person name="Thite S."/>
        </authorList>
    </citation>
    <scope>NUCLEOTIDE SEQUENCE [LARGE SCALE GENOMIC DNA]</scope>
    <source>
        <strain evidence="10 11">1E1</strain>
    </source>
</reference>
<feature type="transmembrane region" description="Helical" evidence="8">
    <location>
        <begin position="165"/>
        <end position="186"/>
    </location>
</feature>
<gene>
    <name evidence="10" type="ORF">Q3O59_03975</name>
</gene>
<evidence type="ECO:0000256" key="2">
    <source>
        <dbReference type="ARBA" id="ARBA00022448"/>
    </source>
</evidence>
<dbReference type="SUPFAM" id="SSF103473">
    <property type="entry name" value="MFS general substrate transporter"/>
    <property type="match status" value="1"/>
</dbReference>
<name>A0ABT9GMI1_9GAMM</name>
<feature type="transmembrane region" description="Helical" evidence="8">
    <location>
        <begin position="12"/>
        <end position="33"/>
    </location>
</feature>
<comment type="caution">
    <text evidence="10">The sequence shown here is derived from an EMBL/GenBank/DDBJ whole genome shotgun (WGS) entry which is preliminary data.</text>
</comment>
<proteinExistence type="predicted"/>
<dbReference type="PANTHER" id="PTHR23522">
    <property type="entry name" value="BLL5896 PROTEIN"/>
    <property type="match status" value="1"/>
</dbReference>
<dbReference type="PIRSF" id="PIRSF004925">
    <property type="entry name" value="HcaT"/>
    <property type="match status" value="1"/>
</dbReference>
<evidence type="ECO:0000256" key="5">
    <source>
        <dbReference type="ARBA" id="ARBA00022692"/>
    </source>
</evidence>
<organism evidence="10 11">
    <name type="scientific">Alkalimonas delamerensis</name>
    <dbReference type="NCBI Taxonomy" id="265981"/>
    <lineage>
        <taxon>Bacteria</taxon>
        <taxon>Pseudomonadati</taxon>
        <taxon>Pseudomonadota</taxon>
        <taxon>Gammaproteobacteria</taxon>
        <taxon>Alkalimonas</taxon>
    </lineage>
</organism>
<dbReference type="Pfam" id="PF12832">
    <property type="entry name" value="MFS_1_like"/>
    <property type="match status" value="1"/>
</dbReference>
<protein>
    <submittedName>
        <fullName evidence="10">MFS transporter</fullName>
    </submittedName>
</protein>
<dbReference type="EMBL" id="JAUZVY010000001">
    <property type="protein sequence ID" value="MDP4528185.1"/>
    <property type="molecule type" value="Genomic_DNA"/>
</dbReference>
<evidence type="ECO:0000256" key="1">
    <source>
        <dbReference type="ARBA" id="ARBA00004429"/>
    </source>
</evidence>
<dbReference type="Proteomes" id="UP001236258">
    <property type="component" value="Unassembled WGS sequence"/>
</dbReference>
<keyword evidence="11" id="KW-1185">Reference proteome</keyword>